<dbReference type="PANTHER" id="PTHR30509:SF9">
    <property type="entry name" value="MULTIDRUG RESISTANCE PROTEIN MDTO"/>
    <property type="match status" value="1"/>
</dbReference>
<feature type="transmembrane region" description="Helical" evidence="6">
    <location>
        <begin position="47"/>
        <end position="66"/>
    </location>
</feature>
<dbReference type="Proteomes" id="UP001652660">
    <property type="component" value="Chromosome 8e"/>
</dbReference>
<keyword evidence="4 6" id="KW-1133">Transmembrane helix</keyword>
<feature type="transmembrane region" description="Helical" evidence="6">
    <location>
        <begin position="124"/>
        <end position="142"/>
    </location>
</feature>
<evidence type="ECO:0000256" key="3">
    <source>
        <dbReference type="ARBA" id="ARBA00022692"/>
    </source>
</evidence>
<gene>
    <name evidence="9" type="primary">LOC113703304</name>
</gene>
<feature type="transmembrane region" description="Helical" evidence="6">
    <location>
        <begin position="154"/>
        <end position="175"/>
    </location>
</feature>
<proteinExistence type="predicted"/>
<name>A0A6P6TS25_COFAR</name>
<comment type="subcellular location">
    <subcellularLocation>
        <location evidence="1">Cell membrane</location>
        <topology evidence="1">Multi-pass membrane protein</topology>
    </subcellularLocation>
</comment>
<dbReference type="RefSeq" id="XP_027080421.1">
    <property type="nucleotide sequence ID" value="XM_027224620.2"/>
</dbReference>
<evidence type="ECO:0000256" key="1">
    <source>
        <dbReference type="ARBA" id="ARBA00004651"/>
    </source>
</evidence>
<feature type="transmembrane region" description="Helical" evidence="6">
    <location>
        <begin position="73"/>
        <end position="92"/>
    </location>
</feature>
<feature type="transmembrane region" description="Helical" evidence="6">
    <location>
        <begin position="21"/>
        <end position="41"/>
    </location>
</feature>
<organism evidence="8 9">
    <name type="scientific">Coffea arabica</name>
    <name type="common">Arabian coffee</name>
    <dbReference type="NCBI Taxonomy" id="13443"/>
    <lineage>
        <taxon>Eukaryota</taxon>
        <taxon>Viridiplantae</taxon>
        <taxon>Streptophyta</taxon>
        <taxon>Embryophyta</taxon>
        <taxon>Tracheophyta</taxon>
        <taxon>Spermatophyta</taxon>
        <taxon>Magnoliopsida</taxon>
        <taxon>eudicotyledons</taxon>
        <taxon>Gunneridae</taxon>
        <taxon>Pentapetalae</taxon>
        <taxon>asterids</taxon>
        <taxon>lamiids</taxon>
        <taxon>Gentianales</taxon>
        <taxon>Rubiaceae</taxon>
        <taxon>Ixoroideae</taxon>
        <taxon>Gardenieae complex</taxon>
        <taxon>Bertiereae - Coffeeae clade</taxon>
        <taxon>Coffeeae</taxon>
        <taxon>Coffea</taxon>
    </lineage>
</organism>
<dbReference type="PANTHER" id="PTHR30509">
    <property type="entry name" value="P-HYDROXYBENZOIC ACID EFFLUX PUMP SUBUNIT-RELATED"/>
    <property type="match status" value="1"/>
</dbReference>
<feature type="domain" description="Integral membrane bound transporter" evidence="7">
    <location>
        <begin position="401"/>
        <end position="529"/>
    </location>
</feature>
<dbReference type="Pfam" id="PF13515">
    <property type="entry name" value="FUSC_2"/>
    <property type="match status" value="1"/>
</dbReference>
<dbReference type="AlphaFoldDB" id="A0A6P6TS25"/>
<dbReference type="GO" id="GO:0005886">
    <property type="term" value="C:plasma membrane"/>
    <property type="evidence" value="ECO:0007669"/>
    <property type="project" value="UniProtKB-SubCell"/>
</dbReference>
<evidence type="ECO:0000313" key="9">
    <source>
        <dbReference type="RefSeq" id="XP_027080421.1"/>
    </source>
</evidence>
<feature type="transmembrane region" description="Helical" evidence="6">
    <location>
        <begin position="98"/>
        <end position="117"/>
    </location>
</feature>
<feature type="transmembrane region" description="Helical" evidence="6">
    <location>
        <begin position="444"/>
        <end position="463"/>
    </location>
</feature>
<reference evidence="8" key="1">
    <citation type="journal article" date="2025" name="Foods">
        <title>Unveiling the Microbial Signatures of Arabica Coffee Cherries: Insights into Ripeness Specific Diversity, Functional Traits, and Implications for Quality and Safety.</title>
        <authorList>
            <consortium name="RefSeq"/>
            <person name="Tenea G.N."/>
            <person name="Cifuentes V."/>
            <person name="Reyes P."/>
            <person name="Cevallos-Vallejos M."/>
        </authorList>
    </citation>
    <scope>NUCLEOTIDE SEQUENCE [LARGE SCALE GENOMIC DNA]</scope>
</reference>
<evidence type="ECO:0000256" key="5">
    <source>
        <dbReference type="ARBA" id="ARBA00023136"/>
    </source>
</evidence>
<evidence type="ECO:0000256" key="6">
    <source>
        <dbReference type="SAM" id="Phobius"/>
    </source>
</evidence>
<dbReference type="OrthoDB" id="68611at2759"/>
<keyword evidence="8" id="KW-1185">Reference proteome</keyword>
<keyword evidence="5 6" id="KW-0472">Membrane</keyword>
<sequence>MSILRFQSDHAGAAWRSCIASAFRTALACTIIGCITLFDPPSFKHQIAFPGFSYVTAILLVTDATVEDTFRGCWHALYASVFGVCPAILSLWLMGPAQLTICTTPVAVALSAFVVVLPENSHLISKRIALGQIVVVYVLAFINGPKTDPILHPIHVLASTAIGAVACVLASLLPYPSLACYEVKKKFKLYTKNASERVGVLMKAFSAQDETSAQALILQSKSLARTGTKLLRSIKSKQESMLWGRVPVKFLKPYCTNPGQILQEIETPIRGMEIALSNGTVPFPERKDDLAGIEELISRHIKSMPLTVPEANAENVAESLQTLRTVPTDHRQLPSIFFLFCLKLLQAKLATTSAISSIKERSTDPGKQEKWFFIRIWRSLSININKSRLMPAFKCSLSLGLAVFFGSLYSKENGFWAGLPVAISLASAREPAFKVANVKAQGTVLGMVYGVFGCFIFGKYVPIQLLSLLPWFIFCSFLRRSHMYGQAGGISAVIGAVLLLGRKDFGPPSEFAIARITETFIGISCSIVVELVLQPTRAFALAKVQLSKNFEVMRNSIGAISLTASEANLEESLKKLKLQVNELGKFIGEAEVEPNFWFLPFYSACYSKLSVSLSEMVEFLHFITHAIQFLHQESGRMDTNLWKESMSKINADLKIFKEIVDSSIKCFEEVSLVKSLVLLDKEMERENISLDLESGKSPKIPSMMKLPGSEEEVTIEKTLTYYLQHCNEFLEAIHADKGEKELKSRIALILSCIGFCMSGLVRETREIEKAIKELVQWENPSSLVNLHDISSKIHALAAAVDTMPTQVGSVGNNGSLSHKRLYVRIPLSM</sequence>
<keyword evidence="3 6" id="KW-0812">Transmembrane</keyword>
<reference evidence="9" key="2">
    <citation type="submission" date="2025-08" db="UniProtKB">
        <authorList>
            <consortium name="RefSeq"/>
        </authorList>
    </citation>
    <scope>IDENTIFICATION</scope>
    <source>
        <tissue evidence="9">Leaves</tissue>
    </source>
</reference>
<dbReference type="GeneID" id="113703304"/>
<evidence type="ECO:0000256" key="4">
    <source>
        <dbReference type="ARBA" id="ARBA00022989"/>
    </source>
</evidence>
<accession>A0A6P6TS25</accession>
<evidence type="ECO:0000259" key="7">
    <source>
        <dbReference type="Pfam" id="PF13515"/>
    </source>
</evidence>
<evidence type="ECO:0000313" key="8">
    <source>
        <dbReference type="Proteomes" id="UP001652660"/>
    </source>
</evidence>
<protein>
    <recommendedName>
        <fullName evidence="7">Integral membrane bound transporter domain-containing protein</fullName>
    </recommendedName>
</protein>
<keyword evidence="2" id="KW-1003">Cell membrane</keyword>
<dbReference type="InterPro" id="IPR049453">
    <property type="entry name" value="Memb_transporter_dom"/>
</dbReference>
<evidence type="ECO:0000256" key="2">
    <source>
        <dbReference type="ARBA" id="ARBA00022475"/>
    </source>
</evidence>